<dbReference type="AlphaFoldDB" id="A0A9W6FLD8"/>
<reference evidence="15" key="1">
    <citation type="submission" date="2022-12" db="EMBL/GenBank/DDBJ databases">
        <title>Reference genome sequencing for broad-spectrum identification of bacterial and archaeal isolates by mass spectrometry.</title>
        <authorList>
            <person name="Sekiguchi Y."/>
            <person name="Tourlousse D.M."/>
        </authorList>
    </citation>
    <scope>NUCLEOTIDE SEQUENCE</scope>
    <source>
        <strain evidence="15">301</strain>
    </source>
</reference>
<evidence type="ECO:0000256" key="7">
    <source>
        <dbReference type="ARBA" id="ARBA00022723"/>
    </source>
</evidence>
<keyword evidence="9 13" id="KW-1133">Transmembrane helix</keyword>
<keyword evidence="3" id="KW-0813">Transport</keyword>
<evidence type="ECO:0000256" key="5">
    <source>
        <dbReference type="ARBA" id="ARBA00022617"/>
    </source>
</evidence>
<evidence type="ECO:0000259" key="14">
    <source>
        <dbReference type="Pfam" id="PF01292"/>
    </source>
</evidence>
<dbReference type="GO" id="GO:0020037">
    <property type="term" value="F:heme binding"/>
    <property type="evidence" value="ECO:0007669"/>
    <property type="project" value="TreeGrafter"/>
</dbReference>
<proteinExistence type="inferred from homology"/>
<feature type="transmembrane region" description="Helical" evidence="13">
    <location>
        <begin position="58"/>
        <end position="76"/>
    </location>
</feature>
<keyword evidence="11 13" id="KW-0472">Membrane</keyword>
<dbReference type="Proteomes" id="UP001245370">
    <property type="component" value="Unassembled WGS sequence"/>
</dbReference>
<dbReference type="SUPFAM" id="SSF81342">
    <property type="entry name" value="Transmembrane di-heme cytochromes"/>
    <property type="match status" value="1"/>
</dbReference>
<keyword evidence="5" id="KW-0349">Heme</keyword>
<evidence type="ECO:0000256" key="11">
    <source>
        <dbReference type="ARBA" id="ARBA00023136"/>
    </source>
</evidence>
<name>A0A9W6FLD8_XANFL</name>
<keyword evidence="10" id="KW-0408">Iron</keyword>
<evidence type="ECO:0000256" key="6">
    <source>
        <dbReference type="ARBA" id="ARBA00022692"/>
    </source>
</evidence>
<comment type="similarity">
    <text evidence="12">Belongs to the cytochrome b561 family.</text>
</comment>
<dbReference type="RefSeq" id="WP_169123144.1">
    <property type="nucleotide sequence ID" value="NZ_BSDO01000008.1"/>
</dbReference>
<gene>
    <name evidence="16" type="ORF">GGQ86_004085</name>
    <name evidence="15" type="ORF">XFLAVUS301_44080</name>
</gene>
<comment type="caution">
    <text evidence="15">The sequence shown here is derived from an EMBL/GenBank/DDBJ whole genome shotgun (WGS) entry which is preliminary data.</text>
</comment>
<evidence type="ECO:0000313" key="18">
    <source>
        <dbReference type="Proteomes" id="UP001245370"/>
    </source>
</evidence>
<keyword evidence="4" id="KW-1003">Cell membrane</keyword>
<dbReference type="GeneID" id="95765183"/>
<feature type="transmembrane region" description="Helical" evidence="13">
    <location>
        <begin position="21"/>
        <end position="38"/>
    </location>
</feature>
<evidence type="ECO:0000256" key="12">
    <source>
        <dbReference type="ARBA" id="ARBA00037975"/>
    </source>
</evidence>
<protein>
    <submittedName>
        <fullName evidence="15 16">Cytochrome b</fullName>
    </submittedName>
</protein>
<feature type="transmembrane region" description="Helical" evidence="13">
    <location>
        <begin position="154"/>
        <end position="171"/>
    </location>
</feature>
<evidence type="ECO:0000256" key="3">
    <source>
        <dbReference type="ARBA" id="ARBA00022448"/>
    </source>
</evidence>
<evidence type="ECO:0000313" key="15">
    <source>
        <dbReference type="EMBL" id="GLI24734.1"/>
    </source>
</evidence>
<sequence>MPQSLHAGEGVVYPRSMRILHWVRAVLILALIAAGWHMTRLAEDDPTAGFFYVNHKQFGILVWLVALVQLTLRWRYSAVIPGLPPALRSWEKMLSHAIHRLMIALTVLIPLLGYAMSSSFTQSDGVPFFFLPHLPELLPKNDAAFAVFQALHKYAAYLLLACVVLHVAGTLKHRFEDRNGPTDVLPRMWRSRA</sequence>
<dbReference type="PANTHER" id="PTHR30529">
    <property type="entry name" value="CYTOCHROME B561"/>
    <property type="match status" value="1"/>
</dbReference>
<organism evidence="15 17">
    <name type="scientific">Xanthobacter flavus</name>
    <dbReference type="NCBI Taxonomy" id="281"/>
    <lineage>
        <taxon>Bacteria</taxon>
        <taxon>Pseudomonadati</taxon>
        <taxon>Pseudomonadota</taxon>
        <taxon>Alphaproteobacteria</taxon>
        <taxon>Hyphomicrobiales</taxon>
        <taxon>Xanthobacteraceae</taxon>
        <taxon>Xanthobacter</taxon>
    </lineage>
</organism>
<evidence type="ECO:0000256" key="10">
    <source>
        <dbReference type="ARBA" id="ARBA00023004"/>
    </source>
</evidence>
<comment type="cofactor">
    <cofactor evidence="1">
        <name>heme b</name>
        <dbReference type="ChEBI" id="CHEBI:60344"/>
    </cofactor>
</comment>
<dbReference type="Proteomes" id="UP001144397">
    <property type="component" value="Unassembled WGS sequence"/>
</dbReference>
<dbReference type="InterPro" id="IPR016174">
    <property type="entry name" value="Di-haem_cyt_TM"/>
</dbReference>
<accession>A0A9W6FLD8</accession>
<evidence type="ECO:0000256" key="8">
    <source>
        <dbReference type="ARBA" id="ARBA00022982"/>
    </source>
</evidence>
<feature type="transmembrane region" description="Helical" evidence="13">
    <location>
        <begin position="97"/>
        <end position="116"/>
    </location>
</feature>
<dbReference type="GO" id="GO:0005886">
    <property type="term" value="C:plasma membrane"/>
    <property type="evidence" value="ECO:0007669"/>
    <property type="project" value="UniProtKB-SubCell"/>
</dbReference>
<evidence type="ECO:0000313" key="16">
    <source>
        <dbReference type="EMBL" id="MDR6335589.1"/>
    </source>
</evidence>
<keyword evidence="18" id="KW-1185">Reference proteome</keyword>
<evidence type="ECO:0000256" key="4">
    <source>
        <dbReference type="ARBA" id="ARBA00022475"/>
    </source>
</evidence>
<evidence type="ECO:0000256" key="2">
    <source>
        <dbReference type="ARBA" id="ARBA00004651"/>
    </source>
</evidence>
<reference evidence="16 18" key="2">
    <citation type="submission" date="2023-07" db="EMBL/GenBank/DDBJ databases">
        <title>Genomic Encyclopedia of Type Strains, Phase IV (KMG-IV): sequencing the most valuable type-strain genomes for metagenomic binning, comparative biology and taxonomic classification.</title>
        <authorList>
            <person name="Goeker M."/>
        </authorList>
    </citation>
    <scope>NUCLEOTIDE SEQUENCE [LARGE SCALE GENOMIC DNA]</scope>
    <source>
        <strain evidence="16 18">DSM 338</strain>
    </source>
</reference>
<keyword evidence="8" id="KW-0249">Electron transport</keyword>
<dbReference type="GO" id="GO:0009055">
    <property type="term" value="F:electron transfer activity"/>
    <property type="evidence" value="ECO:0007669"/>
    <property type="project" value="InterPro"/>
</dbReference>
<dbReference type="EMBL" id="JAVDPY010000008">
    <property type="protein sequence ID" value="MDR6335589.1"/>
    <property type="molecule type" value="Genomic_DNA"/>
</dbReference>
<comment type="subcellular location">
    <subcellularLocation>
        <location evidence="2">Cell membrane</location>
        <topology evidence="2">Multi-pass membrane protein</topology>
    </subcellularLocation>
</comment>
<dbReference type="InterPro" id="IPR011577">
    <property type="entry name" value="Cyt_b561_bac/Ni-Hgenase"/>
</dbReference>
<dbReference type="GO" id="GO:0046872">
    <property type="term" value="F:metal ion binding"/>
    <property type="evidence" value="ECO:0007669"/>
    <property type="project" value="UniProtKB-KW"/>
</dbReference>
<dbReference type="PANTHER" id="PTHR30529:SF1">
    <property type="entry name" value="CYTOCHROME B561 HOMOLOG 2"/>
    <property type="match status" value="1"/>
</dbReference>
<dbReference type="InterPro" id="IPR052168">
    <property type="entry name" value="Cytochrome_b561_oxidase"/>
</dbReference>
<keyword evidence="6 13" id="KW-0812">Transmembrane</keyword>
<evidence type="ECO:0000313" key="17">
    <source>
        <dbReference type="Proteomes" id="UP001144397"/>
    </source>
</evidence>
<keyword evidence="7" id="KW-0479">Metal-binding</keyword>
<dbReference type="GO" id="GO:0022904">
    <property type="term" value="P:respiratory electron transport chain"/>
    <property type="evidence" value="ECO:0007669"/>
    <property type="project" value="InterPro"/>
</dbReference>
<dbReference type="EMBL" id="BSDO01000008">
    <property type="protein sequence ID" value="GLI24734.1"/>
    <property type="molecule type" value="Genomic_DNA"/>
</dbReference>
<evidence type="ECO:0000256" key="9">
    <source>
        <dbReference type="ARBA" id="ARBA00022989"/>
    </source>
</evidence>
<feature type="domain" description="Cytochrome b561 bacterial/Ni-hydrogenase" evidence="14">
    <location>
        <begin position="12"/>
        <end position="179"/>
    </location>
</feature>
<dbReference type="Pfam" id="PF01292">
    <property type="entry name" value="Ni_hydr_CYTB"/>
    <property type="match status" value="1"/>
</dbReference>
<dbReference type="Gene3D" id="1.20.950.20">
    <property type="entry name" value="Transmembrane di-heme cytochromes, Chain C"/>
    <property type="match status" value="1"/>
</dbReference>
<evidence type="ECO:0000256" key="13">
    <source>
        <dbReference type="SAM" id="Phobius"/>
    </source>
</evidence>
<evidence type="ECO:0000256" key="1">
    <source>
        <dbReference type="ARBA" id="ARBA00001970"/>
    </source>
</evidence>